<sequence>MRVRVQIDVRKPLKKRKQNLSLRAQSRRAISMNSIWPREEGKGK</sequence>
<gene>
    <name evidence="1" type="ORF">Goari_000884</name>
</gene>
<accession>A0A7J8YIW4</accession>
<evidence type="ECO:0000313" key="1">
    <source>
        <dbReference type="EMBL" id="MBA0699230.1"/>
    </source>
</evidence>
<dbReference type="EMBL" id="JABFAA010000013">
    <property type="protein sequence ID" value="MBA0699230.1"/>
    <property type="molecule type" value="Genomic_DNA"/>
</dbReference>
<dbReference type="Proteomes" id="UP000593577">
    <property type="component" value="Unassembled WGS sequence"/>
</dbReference>
<evidence type="ECO:0000313" key="2">
    <source>
        <dbReference type="Proteomes" id="UP000593577"/>
    </source>
</evidence>
<dbReference type="AlphaFoldDB" id="A0A7J8YIW4"/>
<protein>
    <submittedName>
        <fullName evidence="1">Uncharacterized protein</fullName>
    </submittedName>
</protein>
<comment type="caution">
    <text evidence="1">The sequence shown here is derived from an EMBL/GenBank/DDBJ whole genome shotgun (WGS) entry which is preliminary data.</text>
</comment>
<reference evidence="1 2" key="1">
    <citation type="journal article" date="2019" name="Genome Biol. Evol.">
        <title>Insights into the evolution of the New World diploid cottons (Gossypium, subgenus Houzingenia) based on genome sequencing.</title>
        <authorList>
            <person name="Grover C.E."/>
            <person name="Arick M.A. 2nd"/>
            <person name="Thrash A."/>
            <person name="Conover J.L."/>
            <person name="Sanders W.S."/>
            <person name="Peterson D.G."/>
            <person name="Frelichowski J.E."/>
            <person name="Scheffler J.A."/>
            <person name="Scheffler B.E."/>
            <person name="Wendel J.F."/>
        </authorList>
    </citation>
    <scope>NUCLEOTIDE SEQUENCE [LARGE SCALE GENOMIC DNA]</scope>
    <source>
        <strain evidence="1">185</strain>
        <tissue evidence="1">Leaf</tissue>
    </source>
</reference>
<keyword evidence="2" id="KW-1185">Reference proteome</keyword>
<proteinExistence type="predicted"/>
<name>A0A7J8YIW4_GOSAI</name>
<organism evidence="1 2">
    <name type="scientific">Gossypium aridum</name>
    <name type="common">American cotton</name>
    <name type="synonym">Erioxylum aridum</name>
    <dbReference type="NCBI Taxonomy" id="34290"/>
    <lineage>
        <taxon>Eukaryota</taxon>
        <taxon>Viridiplantae</taxon>
        <taxon>Streptophyta</taxon>
        <taxon>Embryophyta</taxon>
        <taxon>Tracheophyta</taxon>
        <taxon>Spermatophyta</taxon>
        <taxon>Magnoliopsida</taxon>
        <taxon>eudicotyledons</taxon>
        <taxon>Gunneridae</taxon>
        <taxon>Pentapetalae</taxon>
        <taxon>rosids</taxon>
        <taxon>malvids</taxon>
        <taxon>Malvales</taxon>
        <taxon>Malvaceae</taxon>
        <taxon>Malvoideae</taxon>
        <taxon>Gossypium</taxon>
    </lineage>
</organism>